<dbReference type="SMART" id="SM00054">
    <property type="entry name" value="EFh"/>
    <property type="match status" value="2"/>
</dbReference>
<dbReference type="InterPro" id="IPR011993">
    <property type="entry name" value="PH-like_dom_sf"/>
</dbReference>
<dbReference type="GO" id="GO:0005737">
    <property type="term" value="C:cytoplasm"/>
    <property type="evidence" value="ECO:0007669"/>
    <property type="project" value="TreeGrafter"/>
</dbReference>
<dbReference type="PROSITE" id="PS50031">
    <property type="entry name" value="EH"/>
    <property type="match status" value="2"/>
</dbReference>
<reference evidence="9" key="1">
    <citation type="submission" date="2023-06" db="EMBL/GenBank/DDBJ databases">
        <title>Genomic analysis of the entomopathogenic nematode Steinernema hermaphroditum.</title>
        <authorList>
            <person name="Schwarz E.M."/>
            <person name="Heppert J.K."/>
            <person name="Baniya A."/>
            <person name="Schwartz H.T."/>
            <person name="Tan C.-H."/>
            <person name="Antoshechkin I."/>
            <person name="Sternberg P.W."/>
            <person name="Goodrich-Blair H."/>
            <person name="Dillman A.R."/>
        </authorList>
    </citation>
    <scope>NUCLEOTIDE SEQUENCE</scope>
    <source>
        <strain evidence="9">PS9179</strain>
        <tissue evidence="9">Whole animal</tissue>
    </source>
</reference>
<dbReference type="PROSITE" id="PS50002">
    <property type="entry name" value="SH3"/>
    <property type="match status" value="5"/>
</dbReference>
<evidence type="ECO:0000259" key="6">
    <source>
        <dbReference type="PROSITE" id="PS50010"/>
    </source>
</evidence>
<dbReference type="EMBL" id="JAUCMV010000005">
    <property type="protein sequence ID" value="KAK0398765.1"/>
    <property type="molecule type" value="Genomic_DNA"/>
</dbReference>
<evidence type="ECO:0000256" key="4">
    <source>
        <dbReference type="SAM" id="MobiDB-lite"/>
    </source>
</evidence>
<dbReference type="InterPro" id="IPR000261">
    <property type="entry name" value="EH_dom"/>
</dbReference>
<dbReference type="InterPro" id="IPR001849">
    <property type="entry name" value="PH_domain"/>
</dbReference>
<dbReference type="GO" id="GO:0042734">
    <property type="term" value="C:presynaptic membrane"/>
    <property type="evidence" value="ECO:0007669"/>
    <property type="project" value="TreeGrafter"/>
</dbReference>
<dbReference type="Proteomes" id="UP001175271">
    <property type="component" value="Unassembled WGS sequence"/>
</dbReference>
<dbReference type="Pfam" id="PF00621">
    <property type="entry name" value="RhoGEF"/>
    <property type="match status" value="1"/>
</dbReference>
<feature type="domain" description="EH" evidence="7">
    <location>
        <begin position="10"/>
        <end position="98"/>
    </location>
</feature>
<dbReference type="Pfam" id="PF00018">
    <property type="entry name" value="SH3_1"/>
    <property type="match status" value="5"/>
</dbReference>
<dbReference type="PROSITE" id="PS50010">
    <property type="entry name" value="DH_2"/>
    <property type="match status" value="1"/>
</dbReference>
<evidence type="ECO:0000259" key="7">
    <source>
        <dbReference type="PROSITE" id="PS50031"/>
    </source>
</evidence>
<dbReference type="InterPro" id="IPR018247">
    <property type="entry name" value="EF_Hand_1_Ca_BS"/>
</dbReference>
<dbReference type="CDD" id="cd00160">
    <property type="entry name" value="RhoGEF"/>
    <property type="match status" value="1"/>
</dbReference>
<proteinExistence type="predicted"/>
<feature type="compositionally biased region" description="Basic and acidic residues" evidence="4">
    <location>
        <begin position="265"/>
        <end position="320"/>
    </location>
</feature>
<dbReference type="InterPro" id="IPR036028">
    <property type="entry name" value="SH3-like_dom_sf"/>
</dbReference>
<comment type="caution">
    <text evidence="9">The sequence shown here is derived from an EMBL/GenBank/DDBJ whole genome shotgun (WGS) entry which is preliminary data.</text>
</comment>
<dbReference type="Gene3D" id="2.30.30.40">
    <property type="entry name" value="SH3 Domains"/>
    <property type="match status" value="5"/>
</dbReference>
<feature type="domain" description="SH3" evidence="5">
    <location>
        <begin position="729"/>
        <end position="790"/>
    </location>
</feature>
<feature type="domain" description="EF-hand" evidence="8">
    <location>
        <begin position="186"/>
        <end position="221"/>
    </location>
</feature>
<dbReference type="Pfam" id="PF12763">
    <property type="entry name" value="EH"/>
    <property type="match status" value="2"/>
</dbReference>
<sequence>MNQWVITPAEARQNDGQFESLQPLNGFVTGDQVRPYFMQSGLPPQLLAQIWSLSDFTKDGLMDKIEFNIATHLIRKCLAGFPLPPQLPDTLVSSARQTSVPVPIPAPQMTYVPQPATPQPYPVAPAAVPGRPPSVPASFPNKILSDWTIPQVAKLKYSQQFNQLDRSRVGLLPGNSVRGILARSQLPTHTLAEIWNLSDVNKDGCLNNEEFCIAMHLIEMVKFGYILPTTLPDELLTMCHLGLKSNSPLPDLSQPPAQKTTSLKTFEDRRKDNYDRGQAELDRRRQVLLEEEERRKQEHQRKEQEEAARRERERQEMERKREIERQMEIKRQQELEEARQAEERKIQAEKAEARRKLELQRQQDLDHMRIRGLEANKRNEEEKNMHLKQRLKTLTFQKQALDEKAVQLNDEITSNRNEIISITRDIEGMKEKRDRNVAAISMLVAKAQELSISCQQVSHQVLQAQSDGKLSNDQDKEIRETRHMIESSCQTVDMLKAQIQQYDTNIPNQRTTLQQRTVSRDEAKGKHAAEEQALNSLLFEVEQSQKLLRERLSVMKPSASAKSPLIEQSPDILKSTTPQAAVASSATSTTTSANGAGNVLPSMDGATVKYRALYEFIARTDDELSFQPGDIILVFEGHPSEPGWLAGQIREKVGWFPQAFAEPVVVTNATGKSNMRKKSVPTSPSSEPLESIIEEETTTNCATTSQPEALPLYDDVPGNLPASNGVTTKVICKGVAQYQWKARNPDDMSFAKGDEIEILEQQDIKWRGRLSNNHDVSGWFPKSYVKVVDDAPPAVSPKEEHAESGDALPLYDVVPESTKPETDETEGNKKENGEWYIALYAFEAIESHDLPLTPGDRIWVTENSDAWWKGSANGRTGTFPANYVQKEGEKQATPGSPTRGTIQMGVAVAAFEAMESNQLSLKVGDKVIICSKSENGWWEGEKVLESGEHVTGWFPGNYVRVEEAGKPSNSGESVLAEALFDYSANREDELSFKAGDVLEVVDRSDEQWWKGRLHSAPNSTVMLFPSNFVRVRGQRNVQEESVIDKTKEPTKFQRLNQELLETEQKYYSDLLMVHEVFQKRLAAAFGVQIISRIFLNWEELIAISQKVIKHLTQQQPGAAFAAMEPRLQAFVTFCGNQVSAMEDLNRLENENLNFKQMYWSCCQDPNVRGLSLGYFLLLPMARVTRYPLLFEKMLKCTEMDSPQYKVLDGVYSMLKALCSEVNQAITEVENMNMLYWSQQYVNCDSIKPKLVFPSSTRHRYPRVYLHSGILYKLRSGKMLVALLFNDFLLFTTPSVSISDPQSFKLSKSTDLCLNMYKSPLMLESLSICSPKEDDDEAVLILKSGAELIHLKATNVNSRKMWENQLTKAIQQCKEAVVQQIRSPDRQQKSQIGRLLLEIAEVINMDLEHPCICEVKLSLSAPQKVSLGQNRIHGAPICTTQFDLYDPSEKFTMGFFFPRQFTPDICAGEFTVPIGDLLNASVAHRGPILRTINMQKSDLAKPVGSVIMKFVVQMYT</sequence>
<evidence type="ECO:0000256" key="2">
    <source>
        <dbReference type="ARBA" id="ARBA00022837"/>
    </source>
</evidence>
<dbReference type="CDD" id="cd11836">
    <property type="entry name" value="SH3_Intersectin_1"/>
    <property type="match status" value="1"/>
</dbReference>
<feature type="domain" description="SH3" evidence="5">
    <location>
        <begin position="971"/>
        <end position="1034"/>
    </location>
</feature>
<dbReference type="SUPFAM" id="SSF50729">
    <property type="entry name" value="PH domain-like"/>
    <property type="match status" value="1"/>
</dbReference>
<accession>A0AA39LIV6</accession>
<evidence type="ECO:0000256" key="3">
    <source>
        <dbReference type="PROSITE-ProRule" id="PRU00192"/>
    </source>
</evidence>
<evidence type="ECO:0000256" key="1">
    <source>
        <dbReference type="ARBA" id="ARBA00022443"/>
    </source>
</evidence>
<feature type="domain" description="EH" evidence="7">
    <location>
        <begin position="153"/>
        <end position="236"/>
    </location>
</feature>
<dbReference type="CDD" id="cd11837">
    <property type="entry name" value="SH3_Intersectin_2"/>
    <property type="match status" value="1"/>
</dbReference>
<dbReference type="SUPFAM" id="SSF47473">
    <property type="entry name" value="EF-hand"/>
    <property type="match status" value="2"/>
</dbReference>
<feature type="compositionally biased region" description="Basic and acidic residues" evidence="4">
    <location>
        <begin position="818"/>
        <end position="829"/>
    </location>
</feature>
<dbReference type="SUPFAM" id="SSF48065">
    <property type="entry name" value="DBL homology domain (DH-domain)"/>
    <property type="match status" value="1"/>
</dbReference>
<dbReference type="GO" id="GO:0060090">
    <property type="term" value="F:molecular adaptor activity"/>
    <property type="evidence" value="ECO:0007669"/>
    <property type="project" value="TreeGrafter"/>
</dbReference>
<dbReference type="PANTHER" id="PTHR11216:SF170">
    <property type="entry name" value="DYNAMIN ASSOCIATED PROTEIN 160, ISOFORM D"/>
    <property type="match status" value="1"/>
</dbReference>
<dbReference type="Pfam" id="PF16652">
    <property type="entry name" value="PH_13"/>
    <property type="match status" value="1"/>
</dbReference>
<evidence type="ECO:0000313" key="10">
    <source>
        <dbReference type="Proteomes" id="UP001175271"/>
    </source>
</evidence>
<dbReference type="CDD" id="cd00174">
    <property type="entry name" value="SH3"/>
    <property type="match status" value="1"/>
</dbReference>
<dbReference type="GO" id="GO:0150007">
    <property type="term" value="P:clathrin-dependent synaptic vesicle endocytosis"/>
    <property type="evidence" value="ECO:0007669"/>
    <property type="project" value="TreeGrafter"/>
</dbReference>
<dbReference type="InterPro" id="IPR000219">
    <property type="entry name" value="DH_dom"/>
</dbReference>
<dbReference type="GO" id="GO:0005509">
    <property type="term" value="F:calcium ion binding"/>
    <property type="evidence" value="ECO:0007669"/>
    <property type="project" value="InterPro"/>
</dbReference>
<dbReference type="InterPro" id="IPR002048">
    <property type="entry name" value="EF_hand_dom"/>
</dbReference>
<evidence type="ECO:0000259" key="8">
    <source>
        <dbReference type="PROSITE" id="PS50222"/>
    </source>
</evidence>
<name>A0AA39LIV6_9BILA</name>
<feature type="region of interest" description="Disordered" evidence="4">
    <location>
        <begin position="576"/>
        <end position="598"/>
    </location>
</feature>
<dbReference type="InterPro" id="IPR001452">
    <property type="entry name" value="SH3_domain"/>
</dbReference>
<dbReference type="PANTHER" id="PTHR11216">
    <property type="entry name" value="EH DOMAIN"/>
    <property type="match status" value="1"/>
</dbReference>
<dbReference type="InterPro" id="IPR035899">
    <property type="entry name" value="DBL_dom_sf"/>
</dbReference>
<keyword evidence="2" id="KW-0106">Calcium</keyword>
<keyword evidence="1 3" id="KW-0728">SH3 domain</keyword>
<dbReference type="SMART" id="SM00027">
    <property type="entry name" value="EH"/>
    <property type="match status" value="2"/>
</dbReference>
<dbReference type="GO" id="GO:0005085">
    <property type="term" value="F:guanyl-nucleotide exchange factor activity"/>
    <property type="evidence" value="ECO:0007669"/>
    <property type="project" value="InterPro"/>
</dbReference>
<feature type="region of interest" description="Disordered" evidence="4">
    <location>
        <begin position="792"/>
        <end position="829"/>
    </location>
</feature>
<dbReference type="SMART" id="SM00325">
    <property type="entry name" value="RhoGEF"/>
    <property type="match status" value="1"/>
</dbReference>
<feature type="domain" description="SH3" evidence="5">
    <location>
        <begin position="900"/>
        <end position="964"/>
    </location>
</feature>
<feature type="compositionally biased region" description="Low complexity" evidence="4">
    <location>
        <begin position="576"/>
        <end position="593"/>
    </location>
</feature>
<feature type="domain" description="SH3" evidence="5">
    <location>
        <begin position="605"/>
        <end position="666"/>
    </location>
</feature>
<dbReference type="PROSITE" id="PS00018">
    <property type="entry name" value="EF_HAND_1"/>
    <property type="match status" value="1"/>
</dbReference>
<feature type="domain" description="SH3" evidence="5">
    <location>
        <begin position="831"/>
        <end position="889"/>
    </location>
</feature>
<dbReference type="GO" id="GO:0097708">
    <property type="term" value="C:intracellular vesicle"/>
    <property type="evidence" value="ECO:0007669"/>
    <property type="project" value="TreeGrafter"/>
</dbReference>
<protein>
    <recommendedName>
        <fullName evidence="11">Intersectin-1</fullName>
    </recommendedName>
</protein>
<dbReference type="Gene3D" id="2.30.29.30">
    <property type="entry name" value="Pleckstrin-homology domain (PH domain)/Phosphotyrosine-binding domain (PTB)"/>
    <property type="match status" value="1"/>
</dbReference>
<feature type="region of interest" description="Disordered" evidence="4">
    <location>
        <begin position="246"/>
        <end position="320"/>
    </location>
</feature>
<dbReference type="PROSITE" id="PS50222">
    <property type="entry name" value="EF_HAND_2"/>
    <property type="match status" value="1"/>
</dbReference>
<evidence type="ECO:0008006" key="11">
    <source>
        <dbReference type="Google" id="ProtNLM"/>
    </source>
</evidence>
<gene>
    <name evidence="9" type="ORF">QR680_002744</name>
</gene>
<dbReference type="SMART" id="SM00326">
    <property type="entry name" value="SH3"/>
    <property type="match status" value="5"/>
</dbReference>
<dbReference type="SMART" id="SM00233">
    <property type="entry name" value="PH"/>
    <property type="match status" value="1"/>
</dbReference>
<dbReference type="PRINTS" id="PR00452">
    <property type="entry name" value="SH3DOMAIN"/>
</dbReference>
<feature type="domain" description="DH" evidence="6">
    <location>
        <begin position="1051"/>
        <end position="1224"/>
    </location>
</feature>
<dbReference type="CDD" id="cd00052">
    <property type="entry name" value="EH"/>
    <property type="match status" value="2"/>
</dbReference>
<dbReference type="InterPro" id="IPR011992">
    <property type="entry name" value="EF-hand-dom_pair"/>
</dbReference>
<dbReference type="SUPFAM" id="SSF50044">
    <property type="entry name" value="SH3-domain"/>
    <property type="match status" value="5"/>
</dbReference>
<evidence type="ECO:0000259" key="5">
    <source>
        <dbReference type="PROSITE" id="PS50002"/>
    </source>
</evidence>
<organism evidence="9 10">
    <name type="scientific">Steinernema hermaphroditum</name>
    <dbReference type="NCBI Taxonomy" id="289476"/>
    <lineage>
        <taxon>Eukaryota</taxon>
        <taxon>Metazoa</taxon>
        <taxon>Ecdysozoa</taxon>
        <taxon>Nematoda</taxon>
        <taxon>Chromadorea</taxon>
        <taxon>Rhabditida</taxon>
        <taxon>Tylenchina</taxon>
        <taxon>Panagrolaimomorpha</taxon>
        <taxon>Strongyloidoidea</taxon>
        <taxon>Steinernematidae</taxon>
        <taxon>Steinernema</taxon>
    </lineage>
</organism>
<feature type="compositionally biased region" description="Polar residues" evidence="4">
    <location>
        <begin position="255"/>
        <end position="264"/>
    </location>
</feature>
<dbReference type="Gene3D" id="1.10.238.10">
    <property type="entry name" value="EF-hand"/>
    <property type="match status" value="2"/>
</dbReference>
<keyword evidence="10" id="KW-1185">Reference proteome</keyword>
<dbReference type="Gene3D" id="1.20.900.10">
    <property type="entry name" value="Dbl homology (DH) domain"/>
    <property type="match status" value="1"/>
</dbReference>
<evidence type="ECO:0000313" key="9">
    <source>
        <dbReference type="EMBL" id="KAK0398765.1"/>
    </source>
</evidence>